<accession>A0A7S3GDB8</accession>
<gene>
    <name evidence="2" type="ORF">PBIL07802_LOCUS24907</name>
</gene>
<dbReference type="InterPro" id="IPR036770">
    <property type="entry name" value="Ankyrin_rpt-contain_sf"/>
</dbReference>
<sequence length="298" mass="31831">MLSSPISAVRQQLFAAAESDSAENVSKLVEKDPKALCARNSAGLTPLMVAALLNSSNFLEAVLKLGLVAEHEEVVSQALRCQDTDNWRPIHFAAAAGSLNCLRAFCAYAPSNLSTVAIMGSRRAEPLDLALCSMQAPVALAILEYIFNNGTKGEMEEKLLNTIDPLSVEWLCSTRDLLTAAPPLVKVVSSVVSSLSPSSTKQAGTRPSAPVLPDVVEDGDDNESSTPSAPPRPASLPERRALARINSAKKVVAARSSIIMKHRSARTSQPDITKSFTDHRNSILQKIGGMRKKMALTS</sequence>
<dbReference type="AlphaFoldDB" id="A0A7S3GDB8"/>
<dbReference type="Gene3D" id="1.25.40.20">
    <property type="entry name" value="Ankyrin repeat-containing domain"/>
    <property type="match status" value="1"/>
</dbReference>
<reference evidence="2" key="1">
    <citation type="submission" date="2021-01" db="EMBL/GenBank/DDBJ databases">
        <authorList>
            <person name="Corre E."/>
            <person name="Pelletier E."/>
            <person name="Niang G."/>
            <person name="Scheremetjew M."/>
            <person name="Finn R."/>
            <person name="Kale V."/>
            <person name="Holt S."/>
            <person name="Cochrane G."/>
            <person name="Meng A."/>
            <person name="Brown T."/>
            <person name="Cohen L."/>
        </authorList>
    </citation>
    <scope>NUCLEOTIDE SEQUENCE</scope>
    <source>
        <strain evidence="2">NIES-2562</strain>
    </source>
</reference>
<protein>
    <submittedName>
        <fullName evidence="2">Uncharacterized protein</fullName>
    </submittedName>
</protein>
<name>A0A7S3GDB8_9EUKA</name>
<dbReference type="EMBL" id="HBIB01038213">
    <property type="protein sequence ID" value="CAE0262612.1"/>
    <property type="molecule type" value="Transcribed_RNA"/>
</dbReference>
<dbReference type="SUPFAM" id="SSF48403">
    <property type="entry name" value="Ankyrin repeat"/>
    <property type="match status" value="1"/>
</dbReference>
<feature type="region of interest" description="Disordered" evidence="1">
    <location>
        <begin position="196"/>
        <end position="238"/>
    </location>
</feature>
<evidence type="ECO:0000313" key="2">
    <source>
        <dbReference type="EMBL" id="CAE0262612.1"/>
    </source>
</evidence>
<proteinExistence type="predicted"/>
<evidence type="ECO:0000256" key="1">
    <source>
        <dbReference type="SAM" id="MobiDB-lite"/>
    </source>
</evidence>
<organism evidence="2">
    <name type="scientific">Palpitomonas bilix</name>
    <dbReference type="NCBI Taxonomy" id="652834"/>
    <lineage>
        <taxon>Eukaryota</taxon>
        <taxon>Eukaryota incertae sedis</taxon>
    </lineage>
</organism>